<keyword evidence="3" id="KW-1185">Reference proteome</keyword>
<sequence>MREETDKLLIYLGRLTGQVPILQMVLGYLMADPTRVRFVDSLRTDAELGMSISAHRRIELPISPWQGFIRGVPVPDPVAWIQAARAIRADIEIRLSSDDPIVMQLVQPLIGPVREQRERQAMEERMHGLRQELDRTLDLYNEVRHLMEIDQERHQELEKFLTMAETEMQNMGRELTQLKARIEDEPTS</sequence>
<organism evidence="2 3">
    <name type="scientific">Sulfobacillus harzensis</name>
    <dbReference type="NCBI Taxonomy" id="2729629"/>
    <lineage>
        <taxon>Bacteria</taxon>
        <taxon>Bacillati</taxon>
        <taxon>Bacillota</taxon>
        <taxon>Clostridia</taxon>
        <taxon>Eubacteriales</taxon>
        <taxon>Clostridiales Family XVII. Incertae Sedis</taxon>
        <taxon>Sulfobacillus</taxon>
    </lineage>
</organism>
<protein>
    <submittedName>
        <fullName evidence="2">Uncharacterized protein</fullName>
    </submittedName>
</protein>
<dbReference type="AlphaFoldDB" id="A0A7Y0L2T9"/>
<evidence type="ECO:0000313" key="2">
    <source>
        <dbReference type="EMBL" id="NMP21967.1"/>
    </source>
</evidence>
<dbReference type="Proteomes" id="UP000533476">
    <property type="component" value="Unassembled WGS sequence"/>
</dbReference>
<gene>
    <name evidence="2" type="ORF">HIJ39_06325</name>
</gene>
<reference evidence="2 3" key="1">
    <citation type="submission" date="2020-04" db="EMBL/GenBank/DDBJ databases">
        <authorList>
            <person name="Zhang R."/>
            <person name="Schippers A."/>
        </authorList>
    </citation>
    <scope>NUCLEOTIDE SEQUENCE [LARGE SCALE GENOMIC DNA]</scope>
    <source>
        <strain evidence="2 3">DSM 109850</strain>
    </source>
</reference>
<dbReference type="EMBL" id="JABBVZ010000015">
    <property type="protein sequence ID" value="NMP21967.1"/>
    <property type="molecule type" value="Genomic_DNA"/>
</dbReference>
<accession>A0A7Y0L2T9</accession>
<keyword evidence="1" id="KW-0175">Coiled coil</keyword>
<name>A0A7Y0L2T9_9FIRM</name>
<evidence type="ECO:0000313" key="3">
    <source>
        <dbReference type="Proteomes" id="UP000533476"/>
    </source>
</evidence>
<evidence type="ECO:0000256" key="1">
    <source>
        <dbReference type="SAM" id="Coils"/>
    </source>
</evidence>
<feature type="coiled-coil region" evidence="1">
    <location>
        <begin position="119"/>
        <end position="181"/>
    </location>
</feature>
<proteinExistence type="predicted"/>
<comment type="caution">
    <text evidence="2">The sequence shown here is derived from an EMBL/GenBank/DDBJ whole genome shotgun (WGS) entry which is preliminary data.</text>
</comment>